<comment type="caution">
    <text evidence="5">The sequence shown here is derived from an EMBL/GenBank/DDBJ whole genome shotgun (WGS) entry which is preliminary data.</text>
</comment>
<dbReference type="GO" id="GO:0016616">
    <property type="term" value="F:oxidoreductase activity, acting on the CH-OH group of donors, NAD or NADP as acceptor"/>
    <property type="evidence" value="ECO:0007669"/>
    <property type="project" value="TreeGrafter"/>
</dbReference>
<dbReference type="Gene3D" id="3.40.50.720">
    <property type="entry name" value="NAD(P)-binding Rossmann-like Domain"/>
    <property type="match status" value="1"/>
</dbReference>
<accession>A0A1Y2F1J3</accession>
<protein>
    <submittedName>
        <fullName evidence="5">Uncharacterized protein</fullName>
    </submittedName>
</protein>
<dbReference type="InterPro" id="IPR036291">
    <property type="entry name" value="NAD(P)-bd_dom_sf"/>
</dbReference>
<dbReference type="Proteomes" id="UP000193685">
    <property type="component" value="Unassembled WGS sequence"/>
</dbReference>
<evidence type="ECO:0000256" key="3">
    <source>
        <dbReference type="ARBA" id="ARBA00023002"/>
    </source>
</evidence>
<evidence type="ECO:0000256" key="2">
    <source>
        <dbReference type="ARBA" id="ARBA00022857"/>
    </source>
</evidence>
<evidence type="ECO:0000256" key="1">
    <source>
        <dbReference type="ARBA" id="ARBA00006484"/>
    </source>
</evidence>
<dbReference type="GO" id="GO:0005737">
    <property type="term" value="C:cytoplasm"/>
    <property type="evidence" value="ECO:0007669"/>
    <property type="project" value="TreeGrafter"/>
</dbReference>
<dbReference type="PANTHER" id="PTHR44229">
    <property type="entry name" value="15-HYDROXYPROSTAGLANDIN DEHYDROGENASE [NAD(+)]"/>
    <property type="match status" value="1"/>
</dbReference>
<dbReference type="PRINTS" id="PR00081">
    <property type="entry name" value="GDHRDH"/>
</dbReference>
<dbReference type="PROSITE" id="PS00061">
    <property type="entry name" value="ADH_SHORT"/>
    <property type="match status" value="1"/>
</dbReference>
<dbReference type="SUPFAM" id="SSF51735">
    <property type="entry name" value="NAD(P)-binding Rossmann-fold domains"/>
    <property type="match status" value="1"/>
</dbReference>
<name>A0A1Y2F1J3_PROLT</name>
<comment type="similarity">
    <text evidence="1">Belongs to the short-chain dehydrogenases/reductases (SDR) family.</text>
</comment>
<dbReference type="InterPro" id="IPR002347">
    <property type="entry name" value="SDR_fam"/>
</dbReference>
<evidence type="ECO:0000313" key="6">
    <source>
        <dbReference type="Proteomes" id="UP000193685"/>
    </source>
</evidence>
<keyword evidence="6" id="KW-1185">Reference proteome</keyword>
<proteinExistence type="inferred from homology"/>
<organism evidence="5 6">
    <name type="scientific">Protomyces lactucae-debilis</name>
    <dbReference type="NCBI Taxonomy" id="2754530"/>
    <lineage>
        <taxon>Eukaryota</taxon>
        <taxon>Fungi</taxon>
        <taxon>Dikarya</taxon>
        <taxon>Ascomycota</taxon>
        <taxon>Taphrinomycotina</taxon>
        <taxon>Taphrinomycetes</taxon>
        <taxon>Taphrinales</taxon>
        <taxon>Protomycetaceae</taxon>
        <taxon>Protomyces</taxon>
    </lineage>
</organism>
<dbReference type="PANTHER" id="PTHR44229:SF4">
    <property type="entry name" value="15-HYDROXYPROSTAGLANDIN DEHYDROGENASE [NAD(+)]"/>
    <property type="match status" value="1"/>
</dbReference>
<dbReference type="OrthoDB" id="498125at2759"/>
<dbReference type="AlphaFoldDB" id="A0A1Y2F1J3"/>
<sequence>MSAPNANNPAAAAPQNISASSPAAAPDAPIAQSALSHAQSFPNFITKDDIKEFPEGSDEAKQQFKEFTARGKSLISPPIHTRGQPDTSYVRNKHVVITGGAGGLGRQMALKYLELGCYVTIGDLDKVNGEKLAAAHPKLRFVQCNNLSWKDQCNLFEVAFKRTEIPGGGGRIDIVVANAGVTEMGFFIEDNLNEPRLRTLDINLRSQFFTVKLAHYYFRRSPAYNANPAHQGKPRDSALVLLGSMASLGEIPGAPEYTAAKHGMLGLMRSLRRTSPAEGVRVNSIHPWFVKTGIIDAKVKLVLAGTVYADINDVVRAALFLTCPSPVAEKPNEFALANGRALSIMEPSQGVVDVFPSTEDSTGDFLAFMQRTGAVFNLRGKYMPWFAWLKDTVHYSTLFFKWPIMVVLLTLALRSERGRLLWMVLKNKLQN</sequence>
<gene>
    <name evidence="5" type="ORF">BCR37DRAFT_382878</name>
</gene>
<feature type="region of interest" description="Disordered" evidence="4">
    <location>
        <begin position="1"/>
        <end position="30"/>
    </location>
</feature>
<dbReference type="EMBL" id="MCFI01000020">
    <property type="protein sequence ID" value="ORY77364.1"/>
    <property type="molecule type" value="Genomic_DNA"/>
</dbReference>
<dbReference type="STRING" id="56484.A0A1Y2F1J3"/>
<dbReference type="RefSeq" id="XP_040722985.1">
    <property type="nucleotide sequence ID" value="XM_040869971.1"/>
</dbReference>
<evidence type="ECO:0000313" key="5">
    <source>
        <dbReference type="EMBL" id="ORY77364.1"/>
    </source>
</evidence>
<keyword evidence="3" id="KW-0560">Oxidoreductase</keyword>
<evidence type="ECO:0000256" key="4">
    <source>
        <dbReference type="SAM" id="MobiDB-lite"/>
    </source>
</evidence>
<keyword evidence="2" id="KW-0521">NADP</keyword>
<dbReference type="Pfam" id="PF00106">
    <property type="entry name" value="adh_short"/>
    <property type="match status" value="1"/>
</dbReference>
<reference evidence="5 6" key="1">
    <citation type="submission" date="2016-07" db="EMBL/GenBank/DDBJ databases">
        <title>Pervasive Adenine N6-methylation of Active Genes in Fungi.</title>
        <authorList>
            <consortium name="DOE Joint Genome Institute"/>
            <person name="Mondo S.J."/>
            <person name="Dannebaum R.O."/>
            <person name="Kuo R.C."/>
            <person name="Labutti K."/>
            <person name="Haridas S."/>
            <person name="Kuo A."/>
            <person name="Salamov A."/>
            <person name="Ahrendt S.R."/>
            <person name="Lipzen A."/>
            <person name="Sullivan W."/>
            <person name="Andreopoulos W.B."/>
            <person name="Clum A."/>
            <person name="Lindquist E."/>
            <person name="Daum C."/>
            <person name="Ramamoorthy G.K."/>
            <person name="Gryganskyi A."/>
            <person name="Culley D."/>
            <person name="Magnuson J.K."/>
            <person name="James T.Y."/>
            <person name="O'Malley M.A."/>
            <person name="Stajich J.E."/>
            <person name="Spatafora J.W."/>
            <person name="Visel A."/>
            <person name="Grigoriev I.V."/>
        </authorList>
    </citation>
    <scope>NUCLEOTIDE SEQUENCE [LARGE SCALE GENOMIC DNA]</scope>
    <source>
        <strain evidence="5 6">12-1054</strain>
    </source>
</reference>
<dbReference type="InterPro" id="IPR020904">
    <property type="entry name" value="Sc_DH/Rdtase_CS"/>
</dbReference>
<dbReference type="GeneID" id="63786570"/>